<dbReference type="InterPro" id="IPR011335">
    <property type="entry name" value="Restrct_endonuc-II-like"/>
</dbReference>
<feature type="domain" description="DUF559" evidence="1">
    <location>
        <begin position="13"/>
        <end position="78"/>
    </location>
</feature>
<dbReference type="AlphaFoldDB" id="A0A521E597"/>
<gene>
    <name evidence="2" type="ORF">SAMN06265219_110168</name>
</gene>
<sequence length="81" mass="9700">MQKDPSYHYYNKKLKPVAKSLRQRMTKAEACLWKYALKNRQHRGYTFNRQRPVLDYVADFMCKELKLIIEVDGSSHDHPLT</sequence>
<name>A0A521E597_9BACT</name>
<dbReference type="Proteomes" id="UP000317557">
    <property type="component" value="Unassembled WGS sequence"/>
</dbReference>
<dbReference type="PANTHER" id="PTHR38590:SF1">
    <property type="entry name" value="BLL0828 PROTEIN"/>
    <property type="match status" value="1"/>
</dbReference>
<dbReference type="Pfam" id="PF04480">
    <property type="entry name" value="DUF559"/>
    <property type="match status" value="1"/>
</dbReference>
<evidence type="ECO:0000313" key="3">
    <source>
        <dbReference type="Proteomes" id="UP000317557"/>
    </source>
</evidence>
<evidence type="ECO:0000313" key="2">
    <source>
        <dbReference type="EMBL" id="SMO79124.1"/>
    </source>
</evidence>
<evidence type="ECO:0000259" key="1">
    <source>
        <dbReference type="Pfam" id="PF04480"/>
    </source>
</evidence>
<proteinExistence type="predicted"/>
<organism evidence="2 3">
    <name type="scientific">Gracilimonas mengyeensis</name>
    <dbReference type="NCBI Taxonomy" id="1302730"/>
    <lineage>
        <taxon>Bacteria</taxon>
        <taxon>Pseudomonadati</taxon>
        <taxon>Balneolota</taxon>
        <taxon>Balneolia</taxon>
        <taxon>Balneolales</taxon>
        <taxon>Balneolaceae</taxon>
        <taxon>Gracilimonas</taxon>
    </lineage>
</organism>
<dbReference type="Gene3D" id="3.40.960.10">
    <property type="entry name" value="VSR Endonuclease"/>
    <property type="match status" value="1"/>
</dbReference>
<keyword evidence="3" id="KW-1185">Reference proteome</keyword>
<dbReference type="InterPro" id="IPR047216">
    <property type="entry name" value="Endonuclease_DUF559_bact"/>
</dbReference>
<protein>
    <recommendedName>
        <fullName evidence="1">DUF559 domain-containing protein</fullName>
    </recommendedName>
</protein>
<dbReference type="PANTHER" id="PTHR38590">
    <property type="entry name" value="BLL0828 PROTEIN"/>
    <property type="match status" value="1"/>
</dbReference>
<dbReference type="InterPro" id="IPR007569">
    <property type="entry name" value="DUF559"/>
</dbReference>
<dbReference type="RefSeq" id="WP_142454978.1">
    <property type="nucleotide sequence ID" value="NZ_FXTP01000010.1"/>
</dbReference>
<dbReference type="OrthoDB" id="9798754at2"/>
<accession>A0A521E597</accession>
<reference evidence="2 3" key="1">
    <citation type="submission" date="2017-05" db="EMBL/GenBank/DDBJ databases">
        <authorList>
            <person name="Varghese N."/>
            <person name="Submissions S."/>
        </authorList>
    </citation>
    <scope>NUCLEOTIDE SEQUENCE [LARGE SCALE GENOMIC DNA]</scope>
    <source>
        <strain evidence="2 3">DSM 21985</strain>
    </source>
</reference>
<dbReference type="SUPFAM" id="SSF52980">
    <property type="entry name" value="Restriction endonuclease-like"/>
    <property type="match status" value="1"/>
</dbReference>
<dbReference type="EMBL" id="FXTP01000010">
    <property type="protein sequence ID" value="SMO79124.1"/>
    <property type="molecule type" value="Genomic_DNA"/>
</dbReference>